<name>A0A6I1MVZ1_9CLOT</name>
<feature type="transmembrane region" description="Helical" evidence="2">
    <location>
        <begin position="774"/>
        <end position="793"/>
    </location>
</feature>
<feature type="compositionally biased region" description="Basic and acidic residues" evidence="1">
    <location>
        <begin position="715"/>
        <end position="746"/>
    </location>
</feature>
<protein>
    <submittedName>
        <fullName evidence="3">Uncharacterized protein</fullName>
    </submittedName>
</protein>
<dbReference type="AlphaFoldDB" id="A0A6I1MVZ1"/>
<keyword evidence="2" id="KW-0812">Transmembrane</keyword>
<evidence type="ECO:0000256" key="2">
    <source>
        <dbReference type="SAM" id="Phobius"/>
    </source>
</evidence>
<proteinExistence type="predicted"/>
<organism evidence="3 4">
    <name type="scientific">Clostridium tarantellae</name>
    <dbReference type="NCBI Taxonomy" id="39493"/>
    <lineage>
        <taxon>Bacteria</taxon>
        <taxon>Bacillati</taxon>
        <taxon>Bacillota</taxon>
        <taxon>Clostridia</taxon>
        <taxon>Eubacteriales</taxon>
        <taxon>Clostridiaceae</taxon>
        <taxon>Clostridium</taxon>
    </lineage>
</organism>
<dbReference type="Proteomes" id="UP000430345">
    <property type="component" value="Unassembled WGS sequence"/>
</dbReference>
<reference evidence="3 4" key="1">
    <citation type="submission" date="2019-10" db="EMBL/GenBank/DDBJ databases">
        <title>The Genome Sequence of Clostridium tarantellae Isolated from Fish Brain.</title>
        <authorList>
            <person name="Bano L."/>
            <person name="Kiel M."/>
            <person name="Sales G."/>
            <person name="Doxey A.C."/>
            <person name="Mansfield M.J."/>
            <person name="Schiavone M."/>
            <person name="Rossetto O."/>
            <person name="Pirazzini M."/>
            <person name="Dobrindt U."/>
            <person name="Montecucco C."/>
        </authorList>
    </citation>
    <scope>NUCLEOTIDE SEQUENCE [LARGE SCALE GENOMIC DNA]</scope>
    <source>
        <strain evidence="3 4">DSM 3997</strain>
    </source>
</reference>
<feature type="region of interest" description="Disordered" evidence="1">
    <location>
        <begin position="706"/>
        <end position="765"/>
    </location>
</feature>
<dbReference type="RefSeq" id="WP_152891919.1">
    <property type="nucleotide sequence ID" value="NZ_WHJC01000386.1"/>
</dbReference>
<comment type="caution">
    <text evidence="3">The sequence shown here is derived from an EMBL/GenBank/DDBJ whole genome shotgun (WGS) entry which is preliminary data.</text>
</comment>
<dbReference type="EMBL" id="WHJC01000386">
    <property type="protein sequence ID" value="MPQ44991.1"/>
    <property type="molecule type" value="Genomic_DNA"/>
</dbReference>
<accession>A0A6I1MVZ1</accession>
<keyword evidence="2" id="KW-1133">Transmembrane helix</keyword>
<evidence type="ECO:0000313" key="3">
    <source>
        <dbReference type="EMBL" id="MPQ44991.1"/>
    </source>
</evidence>
<gene>
    <name evidence="3" type="ORF">GBZ86_14780</name>
</gene>
<evidence type="ECO:0000313" key="4">
    <source>
        <dbReference type="Proteomes" id="UP000430345"/>
    </source>
</evidence>
<evidence type="ECO:0000256" key="1">
    <source>
        <dbReference type="SAM" id="MobiDB-lite"/>
    </source>
</evidence>
<keyword evidence="2" id="KW-0472">Membrane</keyword>
<sequence>MKRKFIALSIASITIMSGVNTIPVMAKSNKSVEATIKKSPEEIKKIEDLLKVRISRIEDRLDEIKLEPSLEKRGQEYDEVFNLKGPLFSHVSMAIRKYGVSEEIRDLFNKMNKRYHKEYDEYFLNLKFPNANKKDDKNKEADKINPVEKVEEKKVIDTSKEKIESIPVVDENKTVNPINMDEGKAVEKKEVQASEEKTLEKPKTNVIVNEEHSNIITEESKANINSEEIKPLATIEKKEIPTVKKENLEKPKINVLSNDDQSSVKKEENKGHFIPEEFTQIKDFIKVLENKLDEAKLEPNLEKRKNKFNDIFDKKSILSEFILQFNQLDCFEELKNLYKSFDKRLHNEFNDYYLTLIHPDLPKSNDDHRLNTIRTPEEIHEMENYFKTEIRSLEDKLNKAKLESDVEIRKEQYEEIDFIKNNLANNILIESDNLSKEIIESINTLSKRYEREFIDFNNSLSSIDEDLIRRLQKHNVDKTTIDENNKVNEIINVKHIEETSTMINAPYEETSSIINVPSIDIKVEDNFYNEPVTNNYKNSVDTAVTVKPSIYDATVIKEVEHNNNVANTIKEEVKISPVNDLIAVNIAEPSQHIKQSKIEKTPVVKSVEKVKHIKTKAIIENSTGLENKASKEYVKVNEIKNYDEKIVVKNIKAEDKSAKENKEIVKEFSNNNESKIVNENKDKELSAESINTEDKTVKENKEIVKEFSNNNESKAVNEDKNKEITAENVKTEDKAVEDKAVKENKENSNNTDKTNKNTEIKNNTSSPLSKTVKIVLGAGAVISSLGFFILKLLKKF</sequence>
<keyword evidence="4" id="KW-1185">Reference proteome</keyword>